<evidence type="ECO:0008006" key="3">
    <source>
        <dbReference type="Google" id="ProtNLM"/>
    </source>
</evidence>
<name>A0A7M5X217_9CNID</name>
<proteinExistence type="predicted"/>
<protein>
    <recommendedName>
        <fullName evidence="3">BEN domain-containing protein</fullName>
    </recommendedName>
</protein>
<keyword evidence="2" id="KW-1185">Reference proteome</keyword>
<dbReference type="AlphaFoldDB" id="A0A7M5X217"/>
<evidence type="ECO:0000313" key="1">
    <source>
        <dbReference type="EnsemblMetazoa" id="CLYHEMP016370.1"/>
    </source>
</evidence>
<dbReference type="EnsemblMetazoa" id="CLYHEMT016370.1">
    <property type="protein sequence ID" value="CLYHEMP016370.1"/>
    <property type="gene ID" value="CLYHEMG016370"/>
</dbReference>
<reference evidence="1" key="1">
    <citation type="submission" date="2021-01" db="UniProtKB">
        <authorList>
            <consortium name="EnsemblMetazoa"/>
        </authorList>
    </citation>
    <scope>IDENTIFICATION</scope>
</reference>
<organism evidence="1 2">
    <name type="scientific">Clytia hemisphaerica</name>
    <dbReference type="NCBI Taxonomy" id="252671"/>
    <lineage>
        <taxon>Eukaryota</taxon>
        <taxon>Metazoa</taxon>
        <taxon>Cnidaria</taxon>
        <taxon>Hydrozoa</taxon>
        <taxon>Hydroidolina</taxon>
        <taxon>Leptothecata</taxon>
        <taxon>Obeliida</taxon>
        <taxon>Clytiidae</taxon>
        <taxon>Clytia</taxon>
    </lineage>
</organism>
<sequence>TLEGINFLDYQKVKRPTKMVTLLAKKLKDGIIEPGRAIKNNVRILDGEKLALLKGLLKHHYGDKFTSNLWRSCRESINQCARDMRRTSSNAAAAVAVLNAVADEEDDDDEEDETV</sequence>
<evidence type="ECO:0000313" key="2">
    <source>
        <dbReference type="Proteomes" id="UP000594262"/>
    </source>
</evidence>
<accession>A0A7M5X217</accession>
<dbReference type="Proteomes" id="UP000594262">
    <property type="component" value="Unplaced"/>
</dbReference>